<dbReference type="SUPFAM" id="SSF49764">
    <property type="entry name" value="HSP20-like chaperones"/>
    <property type="match status" value="1"/>
</dbReference>
<dbReference type="CDD" id="cd00298">
    <property type="entry name" value="ACD_sHsps_p23-like"/>
    <property type="match status" value="1"/>
</dbReference>
<feature type="compositionally biased region" description="Acidic residues" evidence="1">
    <location>
        <begin position="82"/>
        <end position="91"/>
    </location>
</feature>
<evidence type="ECO:0000256" key="1">
    <source>
        <dbReference type="SAM" id="MobiDB-lite"/>
    </source>
</evidence>
<dbReference type="OrthoDB" id="2678548at2"/>
<comment type="caution">
    <text evidence="2">The sequence shown here is derived from an EMBL/GenBank/DDBJ whole genome shotgun (WGS) entry which is preliminary data.</text>
</comment>
<dbReference type="InterPro" id="IPR008978">
    <property type="entry name" value="HSP20-like_chaperone"/>
</dbReference>
<feature type="region of interest" description="Disordered" evidence="1">
    <location>
        <begin position="66"/>
        <end position="102"/>
    </location>
</feature>
<reference evidence="2 3" key="1">
    <citation type="submission" date="2019-05" db="EMBL/GenBank/DDBJ databases">
        <title>We sequenced the genome of Paenibacillus hemerocallicola KCTC 33185 for further insight into its adaptation and study the phylogeny of Paenibacillus.</title>
        <authorList>
            <person name="Narsing Rao M.P."/>
        </authorList>
    </citation>
    <scope>NUCLEOTIDE SEQUENCE [LARGE SCALE GENOMIC DNA]</scope>
    <source>
        <strain evidence="2 3">KCTC 33185</strain>
    </source>
</reference>
<dbReference type="Proteomes" id="UP000307943">
    <property type="component" value="Unassembled WGS sequence"/>
</dbReference>
<evidence type="ECO:0000313" key="2">
    <source>
        <dbReference type="EMBL" id="TNJ66238.1"/>
    </source>
</evidence>
<dbReference type="AlphaFoldDB" id="A0A5C4TAZ7"/>
<dbReference type="EMBL" id="VDCQ01000012">
    <property type="protein sequence ID" value="TNJ66238.1"/>
    <property type="molecule type" value="Genomic_DNA"/>
</dbReference>
<evidence type="ECO:0008006" key="4">
    <source>
        <dbReference type="Google" id="ProtNLM"/>
    </source>
</evidence>
<protein>
    <recommendedName>
        <fullName evidence="4">Hsp20/alpha crystallin family protein</fullName>
    </recommendedName>
</protein>
<keyword evidence="3" id="KW-1185">Reference proteome</keyword>
<evidence type="ECO:0000313" key="3">
    <source>
        <dbReference type="Proteomes" id="UP000307943"/>
    </source>
</evidence>
<dbReference type="RefSeq" id="WP_139602290.1">
    <property type="nucleotide sequence ID" value="NZ_VDCQ01000012.1"/>
</dbReference>
<name>A0A5C4TAZ7_9BACL</name>
<feature type="compositionally biased region" description="Polar residues" evidence="1">
    <location>
        <begin position="67"/>
        <end position="77"/>
    </location>
</feature>
<sequence length="202" mass="21946">MSRSKDDHAIPGTGEGLFDWDDFQNHFFGGGGWKEAWGGKPSGTIPWVDRYVKGILADAVPVAVSRSAKQSGRTRQTGQSEQAEESEEAEEAGQIGQSGQTAPFSSKLTSIACNVFETHRALIVRIRLSADVSIRDIRLFAAPHELKVLGLPGAEEKTVKLPTAVRTDGARAICKQRIVEVTLPKEEERAAIEVPIRHMEGG</sequence>
<organism evidence="2 3">
    <name type="scientific">Paenibacillus hemerocallicola</name>
    <dbReference type="NCBI Taxonomy" id="1172614"/>
    <lineage>
        <taxon>Bacteria</taxon>
        <taxon>Bacillati</taxon>
        <taxon>Bacillota</taxon>
        <taxon>Bacilli</taxon>
        <taxon>Bacillales</taxon>
        <taxon>Paenibacillaceae</taxon>
        <taxon>Paenibacillus</taxon>
    </lineage>
</organism>
<proteinExistence type="predicted"/>
<accession>A0A5C4TAZ7</accession>
<gene>
    <name evidence="2" type="ORF">FE784_11225</name>
</gene>